<sequence>MLFDKSDITKTEELHHLVPTKRLPWWYEHYKRVRLFPWWTRYNIGLTKEASHKDKILELVSKMDFDMKATSKIIRHAVSEFSKNGLGSDYPGYHTINHNLEVAYISLLSSINQKSENKILLKDIKNLFVAALFHDFDPRKEFEKPNEDNIELFIRNDQKLAKIIQSFEIDLNIVIALIHRTTYPFSGAQKEHALKRMNELFNLAGIEEDDIDTREHYEKLGLFLSICDRIAGYCLGDFNYAKELARRNARGIGWHSQVINEKSVEYFAALKQRDDKDTFERIIQSLPVGYRKKFFDNVESFREAWERELEIKASLRKNEISFVTVVENTIHERDKISTDLCDTVMKIRHEYCSPINFHDREFRKSIFDPSTILITLRVNSDVGQIVGYVKGGPLEKHRPRHGGYDESLGRMNTIHMESLRRGTLDQNLGKKNSVFMEWMAIKTGYLGEKGGHMLRSEFLKEAGRRGYKYVTSYYQRELIINRKNKGEPIEIVQQYDAAMIDYYRVDLSQLVESISVQ</sequence>
<dbReference type="SUPFAM" id="SSF109604">
    <property type="entry name" value="HD-domain/PDEase-like"/>
    <property type="match status" value="1"/>
</dbReference>
<dbReference type="EMBL" id="GU059107">
    <property type="protein sequence ID" value="ACY24517.1"/>
    <property type="molecule type" value="Genomic_DNA"/>
</dbReference>
<proteinExistence type="predicted"/>
<accession>D4N731</accession>
<protein>
    <submittedName>
        <fullName evidence="1">Uncharacterized conserved protein</fullName>
    </submittedName>
</protein>
<gene>
    <name evidence="1" type="ORF">57a5orf24</name>
</gene>
<dbReference type="AlphaFoldDB" id="D4N731"/>
<evidence type="ECO:0000313" key="1">
    <source>
        <dbReference type="EMBL" id="ACY24517.1"/>
    </source>
</evidence>
<reference evidence="1" key="1">
    <citation type="journal article" date="2010" name="Environ. Microbiol.">
        <title>Homologues of nitrite reductases in ammonia-oxidizing archaea: diversity and genomic context.</title>
        <authorList>
            <person name="Bartossek R."/>
            <person name="Nicol G.W."/>
            <person name="Lanzen A."/>
            <person name="Klenk H.P."/>
            <person name="Schleper C."/>
        </authorList>
    </citation>
    <scope>NUCLEOTIDE SEQUENCE</scope>
</reference>
<organism evidence="1">
    <name type="scientific">uncultured crenarchaeote 57a5</name>
    <dbReference type="NCBI Taxonomy" id="684058"/>
    <lineage>
        <taxon>Archaea</taxon>
        <taxon>Thermoproteota</taxon>
        <taxon>environmental samples</taxon>
    </lineage>
</organism>
<name>D4N731_9CREN</name>